<comment type="caution">
    <text evidence="1">The sequence shown here is derived from an EMBL/GenBank/DDBJ whole genome shotgun (WGS) entry which is preliminary data.</text>
</comment>
<evidence type="ECO:0000313" key="1">
    <source>
        <dbReference type="EMBL" id="MDY0394069.1"/>
    </source>
</evidence>
<organism evidence="1 2">
    <name type="scientific">Tigheibacillus halophilus</name>
    <dbReference type="NCBI Taxonomy" id="361280"/>
    <lineage>
        <taxon>Bacteria</taxon>
        <taxon>Bacillati</taxon>
        <taxon>Bacillota</taxon>
        <taxon>Bacilli</taxon>
        <taxon>Bacillales</taxon>
        <taxon>Bacillaceae</taxon>
        <taxon>Tigheibacillus</taxon>
    </lineage>
</organism>
<keyword evidence="2" id="KW-1185">Reference proteome</keyword>
<dbReference type="EMBL" id="JAWDIP010000003">
    <property type="protein sequence ID" value="MDY0394069.1"/>
    <property type="molecule type" value="Genomic_DNA"/>
</dbReference>
<accession>A0ABU5C4C2</accession>
<name>A0ABU5C4C2_9BACI</name>
<dbReference type="Proteomes" id="UP001281447">
    <property type="component" value="Unassembled WGS sequence"/>
</dbReference>
<reference evidence="1 2" key="1">
    <citation type="submission" date="2023-10" db="EMBL/GenBank/DDBJ databases">
        <title>Virgibacillus halophilus 5B73C genome.</title>
        <authorList>
            <person name="Miliotis G."/>
            <person name="Sengupta P."/>
            <person name="Hameed A."/>
            <person name="Chuvochina M."/>
            <person name="Mcdonagh F."/>
            <person name="Simpson A.C."/>
            <person name="Singh N.K."/>
            <person name="Rekha P.D."/>
            <person name="Raman K."/>
            <person name="Hugenholtz P."/>
            <person name="Venkateswaran K."/>
        </authorList>
    </citation>
    <scope>NUCLEOTIDE SEQUENCE [LARGE SCALE GENOMIC DNA]</scope>
    <source>
        <strain evidence="1 2">5B73C</strain>
    </source>
</reference>
<protein>
    <submittedName>
        <fullName evidence="1">Uncharacterized protein</fullName>
    </submittedName>
</protein>
<gene>
    <name evidence="1" type="ORF">RWE15_05735</name>
</gene>
<proteinExistence type="predicted"/>
<evidence type="ECO:0000313" key="2">
    <source>
        <dbReference type="Proteomes" id="UP001281447"/>
    </source>
</evidence>
<sequence length="100" mass="11195">MKRLIFTFQTGASYIIRYRTNPNIAKQKSAVPAPIPVIALAATSSFLEIHNEVIETRIRMIAKIYKAASAKMGFSQKKCMPTTKATHGATYAAFFTFYQN</sequence>